<keyword evidence="2" id="KW-1185">Reference proteome</keyword>
<protein>
    <submittedName>
        <fullName evidence="1">Uncharacterized protein</fullName>
    </submittedName>
</protein>
<reference evidence="1 2" key="1">
    <citation type="journal article" date="2018" name="Front. Plant Sci.">
        <title>Red Clover (Trifolium pratense) and Zigzag Clover (T. medium) - A Picture of Genomic Similarities and Differences.</title>
        <authorList>
            <person name="Dluhosova J."/>
            <person name="Istvanek J."/>
            <person name="Nedelnik J."/>
            <person name="Repkova J."/>
        </authorList>
    </citation>
    <scope>NUCLEOTIDE SEQUENCE [LARGE SCALE GENOMIC DNA]</scope>
    <source>
        <strain evidence="2">cv. 10/8</strain>
        <tissue evidence="1">Leaf</tissue>
    </source>
</reference>
<sequence length="54" mass="5995">MNPGLARIHVLVFIWDDECSLSENDVSPSEDCFPETGFFCSVFALSSLELAKRA</sequence>
<dbReference type="EMBL" id="LXQA010001315">
    <property type="protein sequence ID" value="MCH80658.1"/>
    <property type="molecule type" value="Genomic_DNA"/>
</dbReference>
<organism evidence="1 2">
    <name type="scientific">Trifolium medium</name>
    <dbReference type="NCBI Taxonomy" id="97028"/>
    <lineage>
        <taxon>Eukaryota</taxon>
        <taxon>Viridiplantae</taxon>
        <taxon>Streptophyta</taxon>
        <taxon>Embryophyta</taxon>
        <taxon>Tracheophyta</taxon>
        <taxon>Spermatophyta</taxon>
        <taxon>Magnoliopsida</taxon>
        <taxon>eudicotyledons</taxon>
        <taxon>Gunneridae</taxon>
        <taxon>Pentapetalae</taxon>
        <taxon>rosids</taxon>
        <taxon>fabids</taxon>
        <taxon>Fabales</taxon>
        <taxon>Fabaceae</taxon>
        <taxon>Papilionoideae</taxon>
        <taxon>50 kb inversion clade</taxon>
        <taxon>NPAAA clade</taxon>
        <taxon>Hologalegina</taxon>
        <taxon>IRL clade</taxon>
        <taxon>Trifolieae</taxon>
        <taxon>Trifolium</taxon>
    </lineage>
</organism>
<name>A0A392M0Y6_9FABA</name>
<dbReference type="AlphaFoldDB" id="A0A392M0Y6"/>
<proteinExistence type="predicted"/>
<dbReference type="Proteomes" id="UP000265520">
    <property type="component" value="Unassembled WGS sequence"/>
</dbReference>
<comment type="caution">
    <text evidence="1">The sequence shown here is derived from an EMBL/GenBank/DDBJ whole genome shotgun (WGS) entry which is preliminary data.</text>
</comment>
<evidence type="ECO:0000313" key="2">
    <source>
        <dbReference type="Proteomes" id="UP000265520"/>
    </source>
</evidence>
<evidence type="ECO:0000313" key="1">
    <source>
        <dbReference type="EMBL" id="MCH80658.1"/>
    </source>
</evidence>
<gene>
    <name evidence="1" type="ORF">A2U01_0001429</name>
</gene>
<accession>A0A392M0Y6</accession>